<dbReference type="KEGG" id="adl:AURDEDRAFT_129720"/>
<feature type="transmembrane region" description="Helical" evidence="1">
    <location>
        <begin position="16"/>
        <end position="37"/>
    </location>
</feature>
<proteinExistence type="predicted"/>
<keyword evidence="4" id="KW-1185">Reference proteome</keyword>
<dbReference type="PANTHER" id="PTHR40465">
    <property type="entry name" value="CHROMOSOME 1, WHOLE GENOME SHOTGUN SEQUENCE"/>
    <property type="match status" value="1"/>
</dbReference>
<accession>J0CZD0</accession>
<dbReference type="Pfam" id="PF20152">
    <property type="entry name" value="DUF6534"/>
    <property type="match status" value="1"/>
</dbReference>
<keyword evidence="1" id="KW-1133">Transmembrane helix</keyword>
<evidence type="ECO:0000313" key="4">
    <source>
        <dbReference type="Proteomes" id="UP000006514"/>
    </source>
</evidence>
<evidence type="ECO:0000256" key="1">
    <source>
        <dbReference type="SAM" id="Phobius"/>
    </source>
</evidence>
<dbReference type="Proteomes" id="UP000006514">
    <property type="component" value="Unassembled WGS sequence"/>
</dbReference>
<keyword evidence="1" id="KW-0472">Membrane</keyword>
<keyword evidence="1" id="KW-0812">Transmembrane</keyword>
<dbReference type="OrthoDB" id="3190888at2759"/>
<reference evidence="4" key="1">
    <citation type="journal article" date="2012" name="Science">
        <title>The Paleozoic origin of enzymatic lignin decomposition reconstructed from 31 fungal genomes.</title>
        <authorList>
            <person name="Floudas D."/>
            <person name="Binder M."/>
            <person name="Riley R."/>
            <person name="Barry K."/>
            <person name="Blanchette R.A."/>
            <person name="Henrissat B."/>
            <person name="Martinez A.T."/>
            <person name="Otillar R."/>
            <person name="Spatafora J.W."/>
            <person name="Yadav J.S."/>
            <person name="Aerts A."/>
            <person name="Benoit I."/>
            <person name="Boyd A."/>
            <person name="Carlson A."/>
            <person name="Copeland A."/>
            <person name="Coutinho P.M."/>
            <person name="de Vries R.P."/>
            <person name="Ferreira P."/>
            <person name="Findley K."/>
            <person name="Foster B."/>
            <person name="Gaskell J."/>
            <person name="Glotzer D."/>
            <person name="Gorecki P."/>
            <person name="Heitman J."/>
            <person name="Hesse C."/>
            <person name="Hori C."/>
            <person name="Igarashi K."/>
            <person name="Jurgens J.A."/>
            <person name="Kallen N."/>
            <person name="Kersten P."/>
            <person name="Kohler A."/>
            <person name="Kuees U."/>
            <person name="Kumar T.K.A."/>
            <person name="Kuo A."/>
            <person name="LaButti K."/>
            <person name="Larrondo L.F."/>
            <person name="Lindquist E."/>
            <person name="Ling A."/>
            <person name="Lombard V."/>
            <person name="Lucas S."/>
            <person name="Lundell T."/>
            <person name="Martin R."/>
            <person name="McLaughlin D.J."/>
            <person name="Morgenstern I."/>
            <person name="Morin E."/>
            <person name="Murat C."/>
            <person name="Nagy L.G."/>
            <person name="Nolan M."/>
            <person name="Ohm R.A."/>
            <person name="Patyshakuliyeva A."/>
            <person name="Rokas A."/>
            <person name="Ruiz-Duenas F.J."/>
            <person name="Sabat G."/>
            <person name="Salamov A."/>
            <person name="Samejima M."/>
            <person name="Schmutz J."/>
            <person name="Slot J.C."/>
            <person name="St John F."/>
            <person name="Stenlid J."/>
            <person name="Sun H."/>
            <person name="Sun S."/>
            <person name="Syed K."/>
            <person name="Tsang A."/>
            <person name="Wiebenga A."/>
            <person name="Young D."/>
            <person name="Pisabarro A."/>
            <person name="Eastwood D.C."/>
            <person name="Martin F."/>
            <person name="Cullen D."/>
            <person name="Grigoriev I.V."/>
            <person name="Hibbett D.S."/>
        </authorList>
    </citation>
    <scope>NUCLEOTIDE SEQUENCE [LARGE SCALE GENOMIC DNA]</scope>
    <source>
        <strain evidence="4">TFB10046</strain>
    </source>
</reference>
<dbReference type="PANTHER" id="PTHR40465:SF1">
    <property type="entry name" value="DUF6534 DOMAIN-CONTAINING PROTEIN"/>
    <property type="match status" value="1"/>
</dbReference>
<organism evidence="3 4">
    <name type="scientific">Auricularia subglabra (strain TFB-10046 / SS5)</name>
    <name type="common">White-rot fungus</name>
    <name type="synonym">Auricularia delicata (strain TFB10046)</name>
    <dbReference type="NCBI Taxonomy" id="717982"/>
    <lineage>
        <taxon>Eukaryota</taxon>
        <taxon>Fungi</taxon>
        <taxon>Dikarya</taxon>
        <taxon>Basidiomycota</taxon>
        <taxon>Agaricomycotina</taxon>
        <taxon>Agaricomycetes</taxon>
        <taxon>Auriculariales</taxon>
        <taxon>Auriculariaceae</taxon>
        <taxon>Auricularia</taxon>
    </lineage>
</organism>
<feature type="transmembrane region" description="Helical" evidence="1">
    <location>
        <begin position="92"/>
        <end position="112"/>
    </location>
</feature>
<feature type="transmembrane region" description="Helical" evidence="1">
    <location>
        <begin position="124"/>
        <end position="145"/>
    </location>
</feature>
<protein>
    <recommendedName>
        <fullName evidence="2">DUF6534 domain-containing protein</fullName>
    </recommendedName>
</protein>
<gene>
    <name evidence="3" type="ORF">AURDEDRAFT_129720</name>
</gene>
<dbReference type="AlphaFoldDB" id="J0CZD0"/>
<evidence type="ECO:0000259" key="2">
    <source>
        <dbReference type="Pfam" id="PF20152"/>
    </source>
</evidence>
<dbReference type="InterPro" id="IPR045339">
    <property type="entry name" value="DUF6534"/>
</dbReference>
<name>J0CZD0_AURST</name>
<evidence type="ECO:0000313" key="3">
    <source>
        <dbReference type="EMBL" id="EJD36986.1"/>
    </source>
</evidence>
<sequence>MAAIDGSLESLERMTWTLMASIPLTGLMAFLVEGFYCMRVWRLTRSKPVAAVCGVLTVARLAVTAATSTTIIRTGGWSVVALHEYRAELGTQLGVGAAADIAIAAAICTTLVRMRSGFAATNRMIDGIVAFTIGSGLATSIVSLAECIIRAVAFLVPYAITSNVFNNSLLAALNGREDRSRTSELKPEDTIQLRFVESSTV</sequence>
<dbReference type="EMBL" id="JH687849">
    <property type="protein sequence ID" value="EJD36986.1"/>
    <property type="molecule type" value="Genomic_DNA"/>
</dbReference>
<feature type="domain" description="DUF6534" evidence="2">
    <location>
        <begin position="97"/>
        <end position="177"/>
    </location>
</feature>
<dbReference type="InParanoid" id="J0CZD0"/>
<feature type="transmembrane region" description="Helical" evidence="1">
    <location>
        <begin position="49"/>
        <end position="72"/>
    </location>
</feature>